<keyword evidence="3" id="KW-1185">Reference proteome</keyword>
<evidence type="ECO:0000313" key="2">
    <source>
        <dbReference type="EMBL" id="RDX84310.1"/>
    </source>
</evidence>
<name>A0A371G1A6_MUCPR</name>
<evidence type="ECO:0000256" key="1">
    <source>
        <dbReference type="SAM" id="MobiDB-lite"/>
    </source>
</evidence>
<organism evidence="2 3">
    <name type="scientific">Mucuna pruriens</name>
    <name type="common">Velvet bean</name>
    <name type="synonym">Dolichos pruriens</name>
    <dbReference type="NCBI Taxonomy" id="157652"/>
    <lineage>
        <taxon>Eukaryota</taxon>
        <taxon>Viridiplantae</taxon>
        <taxon>Streptophyta</taxon>
        <taxon>Embryophyta</taxon>
        <taxon>Tracheophyta</taxon>
        <taxon>Spermatophyta</taxon>
        <taxon>Magnoliopsida</taxon>
        <taxon>eudicotyledons</taxon>
        <taxon>Gunneridae</taxon>
        <taxon>Pentapetalae</taxon>
        <taxon>rosids</taxon>
        <taxon>fabids</taxon>
        <taxon>Fabales</taxon>
        <taxon>Fabaceae</taxon>
        <taxon>Papilionoideae</taxon>
        <taxon>50 kb inversion clade</taxon>
        <taxon>NPAAA clade</taxon>
        <taxon>indigoferoid/millettioid clade</taxon>
        <taxon>Phaseoleae</taxon>
        <taxon>Mucuna</taxon>
    </lineage>
</organism>
<proteinExistence type="predicted"/>
<dbReference type="Proteomes" id="UP000257109">
    <property type="component" value="Unassembled WGS sequence"/>
</dbReference>
<reference evidence="2" key="1">
    <citation type="submission" date="2018-05" db="EMBL/GenBank/DDBJ databases">
        <title>Draft genome of Mucuna pruriens seed.</title>
        <authorList>
            <person name="Nnadi N.E."/>
            <person name="Vos R."/>
            <person name="Hasami M.H."/>
            <person name="Devisetty U.K."/>
            <person name="Aguiy J.C."/>
        </authorList>
    </citation>
    <scope>NUCLEOTIDE SEQUENCE [LARGE SCALE GENOMIC DNA]</scope>
    <source>
        <strain evidence="2">JCA_2017</strain>
    </source>
</reference>
<evidence type="ECO:0000313" key="3">
    <source>
        <dbReference type="Proteomes" id="UP000257109"/>
    </source>
</evidence>
<feature type="region of interest" description="Disordered" evidence="1">
    <location>
        <begin position="74"/>
        <end position="98"/>
    </location>
</feature>
<dbReference type="EMBL" id="QJKJ01007085">
    <property type="protein sequence ID" value="RDX84310.1"/>
    <property type="molecule type" value="Genomic_DNA"/>
</dbReference>
<comment type="caution">
    <text evidence="2">The sequence shown here is derived from an EMBL/GenBank/DDBJ whole genome shotgun (WGS) entry which is preliminary data.</text>
</comment>
<dbReference type="AlphaFoldDB" id="A0A371G1A6"/>
<sequence length="98" mass="10740">MGNVAIDGIATRRGQADSFCSTAAGAQGTYLEASKFPSAIIHHHHHLHLPSLHQGHHWKRPICLLIIKKKKNLEDSARKEGQGGQEQGFPLKTEVTAQ</sequence>
<gene>
    <name evidence="2" type="ORF">CR513_34659</name>
</gene>
<feature type="non-terminal residue" evidence="2">
    <location>
        <position position="1"/>
    </location>
</feature>
<protein>
    <submittedName>
        <fullName evidence="2">Uncharacterized protein</fullName>
    </submittedName>
</protein>
<accession>A0A371G1A6</accession>